<evidence type="ECO:0000313" key="10">
    <source>
        <dbReference type="EMBL" id="TIC58735.1"/>
    </source>
</evidence>
<evidence type="ECO:0000256" key="6">
    <source>
        <dbReference type="PIRSR" id="PIRSR031051-3"/>
    </source>
</evidence>
<dbReference type="GO" id="GO:0046872">
    <property type="term" value="F:metal ion binding"/>
    <property type="evidence" value="ECO:0007669"/>
    <property type="project" value="UniProtKB-KW"/>
</dbReference>
<dbReference type="OMA" id="HNLADCF"/>
<evidence type="ECO:0000313" key="9">
    <source>
        <dbReference type="EMBL" id="TIC23972.1"/>
    </source>
</evidence>
<feature type="active site" description="Proton donor" evidence="5">
    <location>
        <position position="11"/>
    </location>
</feature>
<dbReference type="NCBIfam" id="TIGR01488">
    <property type="entry name" value="HAD-SF-IB"/>
    <property type="match status" value="1"/>
</dbReference>
<evidence type="ECO:0000256" key="2">
    <source>
        <dbReference type="ARBA" id="ARBA00022723"/>
    </source>
</evidence>
<organism evidence="7 17">
    <name type="scientific">Wallemia mellicola</name>
    <dbReference type="NCBI Taxonomy" id="1708541"/>
    <lineage>
        <taxon>Eukaryota</taxon>
        <taxon>Fungi</taxon>
        <taxon>Dikarya</taxon>
        <taxon>Basidiomycota</taxon>
        <taxon>Wallemiomycotina</taxon>
        <taxon>Wallemiomycetes</taxon>
        <taxon>Wallemiales</taxon>
        <taxon>Wallemiaceae</taxon>
        <taxon>Wallemia</taxon>
    </lineage>
</organism>
<keyword evidence="4 6" id="KW-0460">Magnesium</keyword>
<keyword evidence="2 6" id="KW-0479">Metal-binding</keyword>
<dbReference type="PANTHER" id="PTHR20889">
    <property type="entry name" value="PHOSPHATASE, ORPHAN 1, 2"/>
    <property type="match status" value="1"/>
</dbReference>
<reference evidence="13 14" key="1">
    <citation type="submission" date="2019-03" db="EMBL/GenBank/DDBJ databases">
        <title>Sequencing 25 genomes of Wallemia mellicola.</title>
        <authorList>
            <person name="Gostincar C."/>
        </authorList>
    </citation>
    <scope>NUCLEOTIDE SEQUENCE [LARGE SCALE GENOMIC DNA]</scope>
    <source>
        <strain evidence="8 15">EXF-1262</strain>
        <strain evidence="11 16">EXF-1274</strain>
        <strain evidence="10 13">EXF-1277</strain>
        <strain evidence="7 17">EXF-6152</strain>
        <strain evidence="12 18">EXF-757</strain>
        <strain evidence="9 14">EXF-8738</strain>
    </source>
</reference>
<dbReference type="Proteomes" id="UP000305647">
    <property type="component" value="Unassembled WGS sequence"/>
</dbReference>
<evidence type="ECO:0000313" key="8">
    <source>
        <dbReference type="EMBL" id="TIB95786.1"/>
    </source>
</evidence>
<comment type="caution">
    <text evidence="7">The sequence shown here is derived from an EMBL/GenBank/DDBJ whole genome shotgun (WGS) entry which is preliminary data.</text>
</comment>
<dbReference type="InterPro" id="IPR023214">
    <property type="entry name" value="HAD_sf"/>
</dbReference>
<dbReference type="Pfam" id="PF06888">
    <property type="entry name" value="Put_Phosphatase"/>
    <property type="match status" value="1"/>
</dbReference>
<evidence type="ECO:0000313" key="7">
    <source>
        <dbReference type="EMBL" id="TIB74330.1"/>
    </source>
</evidence>
<evidence type="ECO:0000313" key="16">
    <source>
        <dbReference type="Proteomes" id="UP000309601"/>
    </source>
</evidence>
<evidence type="ECO:0000313" key="13">
    <source>
        <dbReference type="Proteomes" id="UP000305362"/>
    </source>
</evidence>
<feature type="binding site" evidence="6">
    <location>
        <position position="184"/>
    </location>
    <ligand>
        <name>Mg(2+)</name>
        <dbReference type="ChEBI" id="CHEBI:18420"/>
    </ligand>
</feature>
<feature type="active site" description="Nucleophile" evidence="5">
    <location>
        <position position="9"/>
    </location>
</feature>
<evidence type="ECO:0000313" key="17">
    <source>
        <dbReference type="Proteomes" id="UP000310685"/>
    </source>
</evidence>
<evidence type="ECO:0000256" key="3">
    <source>
        <dbReference type="ARBA" id="ARBA00022801"/>
    </source>
</evidence>
<dbReference type="Proteomes" id="UP000307169">
    <property type="component" value="Unassembled WGS sequence"/>
</dbReference>
<evidence type="ECO:0000313" key="14">
    <source>
        <dbReference type="Proteomes" id="UP000305647"/>
    </source>
</evidence>
<evidence type="ECO:0000256" key="4">
    <source>
        <dbReference type="ARBA" id="ARBA00022842"/>
    </source>
</evidence>
<dbReference type="InterPro" id="IPR016965">
    <property type="entry name" value="Pase_PHOSPHO-typ"/>
</dbReference>
<dbReference type="SUPFAM" id="SSF56784">
    <property type="entry name" value="HAD-like"/>
    <property type="match status" value="1"/>
</dbReference>
<dbReference type="OrthoDB" id="10267182at2759"/>
<name>A0A4T0MJJ2_9BASI</name>
<keyword evidence="3" id="KW-0378">Hydrolase</keyword>
<sequence length="239" mass="27951">MSKQLITFDFDWSLSEQDTDRWVFEVLDPKKRRQMKSLKSTVQWTDLVAMKMKELHADGITREQVEESLRQMPFHPAMKRGLINLKERNKDIDLVILSNSNEVYIRTILEHHKITHLFDSIITNRASWTEDGCLDLKRRVDPNGEQHKCVVGCSPNMCKGEELERYVESKGGWSNYKKVFYVGDGGNDYCPLLHLRQQDTALARYPRPLINRIEKEGNLKCSIVKWVGAWEIEEIVDQL</sequence>
<dbReference type="NCBIfam" id="TIGR01489">
    <property type="entry name" value="DKMTPPase-SF"/>
    <property type="match status" value="1"/>
</dbReference>
<feature type="binding site" evidence="6">
    <location>
        <position position="11"/>
    </location>
    <ligand>
        <name>Mg(2+)</name>
        <dbReference type="ChEBI" id="CHEBI:18420"/>
    </ligand>
</feature>
<dbReference type="Gene3D" id="3.40.50.1000">
    <property type="entry name" value="HAD superfamily/HAD-like"/>
    <property type="match status" value="1"/>
</dbReference>
<feature type="binding site" evidence="6">
    <location>
        <position position="9"/>
    </location>
    <ligand>
        <name>Mg(2+)</name>
        <dbReference type="ChEBI" id="CHEBI:18420"/>
    </ligand>
</feature>
<dbReference type="GO" id="GO:0016791">
    <property type="term" value="F:phosphatase activity"/>
    <property type="evidence" value="ECO:0007669"/>
    <property type="project" value="InterPro"/>
</dbReference>
<dbReference type="Proteomes" id="UP000310708">
    <property type="component" value="Unassembled WGS sequence"/>
</dbReference>
<comment type="cofactor">
    <cofactor evidence="1 6">
        <name>Mg(2+)</name>
        <dbReference type="ChEBI" id="CHEBI:18420"/>
    </cofactor>
</comment>
<dbReference type="Proteomes" id="UP000305362">
    <property type="component" value="Unassembled WGS sequence"/>
</dbReference>
<dbReference type="EMBL" id="SPRX01000083">
    <property type="protein sequence ID" value="TIC61930.1"/>
    <property type="molecule type" value="Genomic_DNA"/>
</dbReference>
<protein>
    <recommendedName>
        <fullName evidence="19">Phosphatase phospho-type</fullName>
    </recommendedName>
</protein>
<dbReference type="EMBL" id="SPRO01000080">
    <property type="protein sequence ID" value="TIC23972.1"/>
    <property type="molecule type" value="Genomic_DNA"/>
</dbReference>
<evidence type="ECO:0000313" key="15">
    <source>
        <dbReference type="Proteomes" id="UP000307169"/>
    </source>
</evidence>
<evidence type="ECO:0000313" key="11">
    <source>
        <dbReference type="EMBL" id="TIC60782.1"/>
    </source>
</evidence>
<dbReference type="AlphaFoldDB" id="A0A4T0MJJ2"/>
<dbReference type="EMBL" id="SPRV01000080">
    <property type="protein sequence ID" value="TIC58735.1"/>
    <property type="molecule type" value="Genomic_DNA"/>
</dbReference>
<dbReference type="PANTHER" id="PTHR20889:SF12">
    <property type="entry name" value="LP01149P"/>
    <property type="match status" value="1"/>
</dbReference>
<gene>
    <name evidence="12" type="ORF">E3Q01_04193</name>
    <name evidence="11" type="ORF">E3Q02_04160</name>
    <name evidence="10" type="ORF">E3Q03_04174</name>
    <name evidence="9" type="ORF">E3Q10_04202</name>
    <name evidence="8" type="ORF">E3Q17_04150</name>
    <name evidence="7" type="ORF">E3Q22_04207</name>
</gene>
<evidence type="ECO:0000256" key="5">
    <source>
        <dbReference type="PIRSR" id="PIRSR031051-1"/>
    </source>
</evidence>
<dbReference type="PIRSF" id="PIRSF031051">
    <property type="entry name" value="PyrdxlP_Pase_PHOSPHO2"/>
    <property type="match status" value="1"/>
</dbReference>
<evidence type="ECO:0008006" key="19">
    <source>
        <dbReference type="Google" id="ProtNLM"/>
    </source>
</evidence>
<evidence type="ECO:0000256" key="1">
    <source>
        <dbReference type="ARBA" id="ARBA00001946"/>
    </source>
</evidence>
<accession>A0A4T0MJJ2</accession>
<proteinExistence type="predicted"/>
<evidence type="ECO:0000313" key="12">
    <source>
        <dbReference type="EMBL" id="TIC61930.1"/>
    </source>
</evidence>
<dbReference type="EMBL" id="SPRH01000080">
    <property type="protein sequence ID" value="TIB95786.1"/>
    <property type="molecule type" value="Genomic_DNA"/>
</dbReference>
<dbReference type="EMBL" id="SPRW01000074">
    <property type="protein sequence ID" value="TIC60782.1"/>
    <property type="molecule type" value="Genomic_DNA"/>
</dbReference>
<dbReference type="Proteomes" id="UP000309601">
    <property type="component" value="Unassembled WGS sequence"/>
</dbReference>
<dbReference type="EMBL" id="SPRC01000075">
    <property type="protein sequence ID" value="TIB74330.1"/>
    <property type="molecule type" value="Genomic_DNA"/>
</dbReference>
<dbReference type="InterPro" id="IPR006384">
    <property type="entry name" value="HAD_hydro_PyrdxlP_Pase-like"/>
</dbReference>
<dbReference type="Proteomes" id="UP000310685">
    <property type="component" value="Unassembled WGS sequence"/>
</dbReference>
<dbReference type="InterPro" id="IPR036412">
    <property type="entry name" value="HAD-like_sf"/>
</dbReference>
<evidence type="ECO:0000313" key="18">
    <source>
        <dbReference type="Proteomes" id="UP000310708"/>
    </source>
</evidence>